<evidence type="ECO:0000313" key="9">
    <source>
        <dbReference type="Proteomes" id="UP001576776"/>
    </source>
</evidence>
<keyword evidence="9" id="KW-1185">Reference proteome</keyword>
<feature type="transmembrane region" description="Helical" evidence="7">
    <location>
        <begin position="292"/>
        <end position="312"/>
    </location>
</feature>
<keyword evidence="6 7" id="KW-0472">Membrane</keyword>
<protein>
    <submittedName>
        <fullName evidence="8">MFS transporter</fullName>
    </submittedName>
</protein>
<feature type="transmembrane region" description="Helical" evidence="7">
    <location>
        <begin position="174"/>
        <end position="192"/>
    </location>
</feature>
<organism evidence="8 9">
    <name type="scientific">Floridaenema fluviatile BLCC-F154</name>
    <dbReference type="NCBI Taxonomy" id="3153640"/>
    <lineage>
        <taxon>Bacteria</taxon>
        <taxon>Bacillati</taxon>
        <taxon>Cyanobacteriota</taxon>
        <taxon>Cyanophyceae</taxon>
        <taxon>Oscillatoriophycideae</taxon>
        <taxon>Aerosakkonematales</taxon>
        <taxon>Aerosakkonemataceae</taxon>
        <taxon>Floridanema</taxon>
        <taxon>Floridanema fluviatile</taxon>
    </lineage>
</organism>
<evidence type="ECO:0000256" key="3">
    <source>
        <dbReference type="ARBA" id="ARBA00022475"/>
    </source>
</evidence>
<feature type="transmembrane region" description="Helical" evidence="7">
    <location>
        <begin position="131"/>
        <end position="153"/>
    </location>
</feature>
<feature type="transmembrane region" description="Helical" evidence="7">
    <location>
        <begin position="377"/>
        <end position="400"/>
    </location>
</feature>
<keyword evidence="3" id="KW-1003">Cell membrane</keyword>
<dbReference type="Pfam" id="PF07690">
    <property type="entry name" value="MFS_1"/>
    <property type="match status" value="1"/>
</dbReference>
<proteinExistence type="predicted"/>
<dbReference type="CDD" id="cd06173">
    <property type="entry name" value="MFS_MefA_like"/>
    <property type="match status" value="1"/>
</dbReference>
<keyword evidence="4 7" id="KW-0812">Transmembrane</keyword>
<dbReference type="SUPFAM" id="SSF103473">
    <property type="entry name" value="MFS general substrate transporter"/>
    <property type="match status" value="1"/>
</dbReference>
<evidence type="ECO:0000256" key="7">
    <source>
        <dbReference type="SAM" id="Phobius"/>
    </source>
</evidence>
<evidence type="ECO:0000313" key="8">
    <source>
        <dbReference type="EMBL" id="MFB2939111.1"/>
    </source>
</evidence>
<dbReference type="Proteomes" id="UP001576776">
    <property type="component" value="Unassembled WGS sequence"/>
</dbReference>
<dbReference type="PANTHER" id="PTHR43266:SF2">
    <property type="entry name" value="MAJOR FACILITATOR SUPERFAMILY (MFS) PROFILE DOMAIN-CONTAINING PROTEIN"/>
    <property type="match status" value="1"/>
</dbReference>
<evidence type="ECO:0000256" key="4">
    <source>
        <dbReference type="ARBA" id="ARBA00022692"/>
    </source>
</evidence>
<feature type="transmembrane region" description="Helical" evidence="7">
    <location>
        <begin position="77"/>
        <end position="97"/>
    </location>
</feature>
<name>A0ABV4YJW3_9CYAN</name>
<sequence>MLDHNSPELKQKPSFASPLFKWTEYFSHQEREITQSMNVFILIWVGQVLSLVGSRMTNFALSIWLYQHTNSATQFTLLILSTTLPTIIISPIAGVIVDRFPRRWIMIISDFCAGLCTLTIAWLFINNHLEVWSLCLISALSSSFSAFQALAYSSATTLLVPKEQLSRASSMTQIRLAIAEILSPALAAALLVTVQIPGIVVIDLATLCFALVCLLVVKFPEVKTKEAKTEEVGLFSSFWQELSFGWHYFIDRPGLIGLVLFVAITNFLIGGVEALTTPLVLSFASTQTLGTISSIASSGMLVSSFIMSLWGGPQRQMNLIFNSMFFFGIFYVLAGLRPNPILFTISDFFIFFIVPIVNGAIQVIYQKKVAPEVQGKVFAFRIAVTQGFLPLSFLLAGPLADRLFEPFMQADGLAANTIGQIIGIGHGRGIGLMFVIMGLFSIFFTFISYLYPRLRLLEDELPDSSGL</sequence>
<feature type="transmembrane region" description="Helical" evidence="7">
    <location>
        <begin position="39"/>
        <end position="65"/>
    </location>
</feature>
<comment type="caution">
    <text evidence="8">The sequence shown here is derived from an EMBL/GenBank/DDBJ whole genome shotgun (WGS) entry which is preliminary data.</text>
</comment>
<feature type="transmembrane region" description="Helical" evidence="7">
    <location>
        <begin position="319"/>
        <end position="336"/>
    </location>
</feature>
<dbReference type="RefSeq" id="WP_413260582.1">
    <property type="nucleotide sequence ID" value="NZ_JBHFNS010000093.1"/>
</dbReference>
<evidence type="ECO:0000256" key="1">
    <source>
        <dbReference type="ARBA" id="ARBA00004651"/>
    </source>
</evidence>
<dbReference type="InterPro" id="IPR036259">
    <property type="entry name" value="MFS_trans_sf"/>
</dbReference>
<dbReference type="EMBL" id="JBHFNS010000093">
    <property type="protein sequence ID" value="MFB2939111.1"/>
    <property type="molecule type" value="Genomic_DNA"/>
</dbReference>
<dbReference type="PANTHER" id="PTHR43266">
    <property type="entry name" value="MACROLIDE-EFFLUX PROTEIN"/>
    <property type="match status" value="1"/>
</dbReference>
<evidence type="ECO:0000256" key="5">
    <source>
        <dbReference type="ARBA" id="ARBA00022989"/>
    </source>
</evidence>
<feature type="transmembrane region" description="Helical" evidence="7">
    <location>
        <begin position="254"/>
        <end position="272"/>
    </location>
</feature>
<feature type="transmembrane region" description="Helical" evidence="7">
    <location>
        <begin position="104"/>
        <end position="125"/>
    </location>
</feature>
<keyword evidence="2" id="KW-0813">Transport</keyword>
<evidence type="ECO:0000256" key="6">
    <source>
        <dbReference type="ARBA" id="ARBA00023136"/>
    </source>
</evidence>
<feature type="transmembrane region" description="Helical" evidence="7">
    <location>
        <begin position="430"/>
        <end position="451"/>
    </location>
</feature>
<dbReference type="InterPro" id="IPR011701">
    <property type="entry name" value="MFS"/>
</dbReference>
<dbReference type="Gene3D" id="1.20.1250.20">
    <property type="entry name" value="MFS general substrate transporter like domains"/>
    <property type="match status" value="1"/>
</dbReference>
<keyword evidence="5 7" id="KW-1133">Transmembrane helix</keyword>
<evidence type="ECO:0000256" key="2">
    <source>
        <dbReference type="ARBA" id="ARBA00022448"/>
    </source>
</evidence>
<gene>
    <name evidence="8" type="ORF">ACE1B6_27985</name>
</gene>
<accession>A0ABV4YJW3</accession>
<feature type="transmembrane region" description="Helical" evidence="7">
    <location>
        <begin position="348"/>
        <end position="365"/>
    </location>
</feature>
<comment type="subcellular location">
    <subcellularLocation>
        <location evidence="1">Cell membrane</location>
        <topology evidence="1">Multi-pass membrane protein</topology>
    </subcellularLocation>
</comment>
<feature type="transmembrane region" description="Helical" evidence="7">
    <location>
        <begin position="198"/>
        <end position="217"/>
    </location>
</feature>
<reference evidence="8 9" key="1">
    <citation type="submission" date="2024-09" db="EMBL/GenBank/DDBJ databases">
        <title>Floridaenema gen nov. (Aerosakkonemataceae, Aerosakkonematales ord. nov., Cyanobacteria) from benthic tropical and subtropical fresh waters, with the description of four new species.</title>
        <authorList>
            <person name="Moretto J.A."/>
            <person name="Berthold D.E."/>
            <person name="Lefler F.W."/>
            <person name="Huang I.-S."/>
            <person name="Laughinghouse H. IV."/>
        </authorList>
    </citation>
    <scope>NUCLEOTIDE SEQUENCE [LARGE SCALE GENOMIC DNA]</scope>
    <source>
        <strain evidence="8 9">BLCC-F154</strain>
    </source>
</reference>